<protein>
    <recommendedName>
        <fullName evidence="4">DUF3040 domain-containing protein</fullName>
    </recommendedName>
</protein>
<accession>A0A1H5CQH5</accession>
<dbReference type="Proteomes" id="UP000199622">
    <property type="component" value="Unassembled WGS sequence"/>
</dbReference>
<dbReference type="EMBL" id="FNSO01000004">
    <property type="protein sequence ID" value="SED68845.1"/>
    <property type="molecule type" value="Genomic_DNA"/>
</dbReference>
<dbReference type="AlphaFoldDB" id="A0A1H5CQH5"/>
<proteinExistence type="predicted"/>
<reference evidence="3" key="1">
    <citation type="submission" date="2016-10" db="EMBL/GenBank/DDBJ databases">
        <authorList>
            <person name="Varghese N."/>
            <person name="Submissions S."/>
        </authorList>
    </citation>
    <scope>NUCLEOTIDE SEQUENCE [LARGE SCALE GENOMIC DNA]</scope>
    <source>
        <strain evidence="3">DSM 44544</strain>
    </source>
</reference>
<sequence>MSELDPRLRDEIDDQVAEALDAYFAERRPRRPRRAWPVVVTVALGVATTWLAPGAAWAAWLAIAVTNVAWLICCTGREWQGGTFT</sequence>
<feature type="transmembrane region" description="Helical" evidence="1">
    <location>
        <begin position="58"/>
        <end position="76"/>
    </location>
</feature>
<name>A0A1H5CQH5_9PSEU</name>
<keyword evidence="3" id="KW-1185">Reference proteome</keyword>
<feature type="transmembrane region" description="Helical" evidence="1">
    <location>
        <begin position="35"/>
        <end position="52"/>
    </location>
</feature>
<dbReference type="STRING" id="208445.SAMN04489727_8913"/>
<evidence type="ECO:0008006" key="4">
    <source>
        <dbReference type="Google" id="ProtNLM"/>
    </source>
</evidence>
<keyword evidence="1" id="KW-1133">Transmembrane helix</keyword>
<gene>
    <name evidence="2" type="ORF">SAMN04489727_8913</name>
</gene>
<evidence type="ECO:0000313" key="3">
    <source>
        <dbReference type="Proteomes" id="UP000199622"/>
    </source>
</evidence>
<keyword evidence="1" id="KW-0812">Transmembrane</keyword>
<dbReference type="RefSeq" id="WP_091318308.1">
    <property type="nucleotide sequence ID" value="NZ_FNSO01000004.1"/>
</dbReference>
<organism evidence="2 3">
    <name type="scientific">Amycolatopsis tolypomycina</name>
    <dbReference type="NCBI Taxonomy" id="208445"/>
    <lineage>
        <taxon>Bacteria</taxon>
        <taxon>Bacillati</taxon>
        <taxon>Actinomycetota</taxon>
        <taxon>Actinomycetes</taxon>
        <taxon>Pseudonocardiales</taxon>
        <taxon>Pseudonocardiaceae</taxon>
        <taxon>Amycolatopsis</taxon>
    </lineage>
</organism>
<keyword evidence="1" id="KW-0472">Membrane</keyword>
<evidence type="ECO:0000256" key="1">
    <source>
        <dbReference type="SAM" id="Phobius"/>
    </source>
</evidence>
<evidence type="ECO:0000313" key="2">
    <source>
        <dbReference type="EMBL" id="SED68845.1"/>
    </source>
</evidence>